<dbReference type="InterPro" id="IPR000372">
    <property type="entry name" value="LRRNT"/>
</dbReference>
<keyword evidence="25" id="KW-0968">Cytoplasmic vesicle</keyword>
<keyword evidence="20 30" id="KW-1133">Transmembrane helix</keyword>
<evidence type="ECO:0000256" key="13">
    <source>
        <dbReference type="ARBA" id="ARBA00022614"/>
    </source>
</evidence>
<dbReference type="FunFam" id="3.80.10.10:FF:000012">
    <property type="entry name" value="Leucine rich repeat containing 4"/>
    <property type="match status" value="1"/>
</dbReference>
<keyword evidence="19" id="KW-0965">Cell junction</keyword>
<dbReference type="InterPro" id="IPR003591">
    <property type="entry name" value="Leu-rich_rpt_typical-subtyp"/>
</dbReference>
<evidence type="ECO:0000256" key="18">
    <source>
        <dbReference type="ARBA" id="ARBA00022889"/>
    </source>
</evidence>
<evidence type="ECO:0000256" key="4">
    <source>
        <dbReference type="ARBA" id="ARBA00004487"/>
    </source>
</evidence>
<evidence type="ECO:0000256" key="30">
    <source>
        <dbReference type="SAM" id="Phobius"/>
    </source>
</evidence>
<dbReference type="Pfam" id="PF01463">
    <property type="entry name" value="LRRCT"/>
    <property type="match status" value="1"/>
</dbReference>
<evidence type="ECO:0000256" key="21">
    <source>
        <dbReference type="ARBA" id="ARBA00023136"/>
    </source>
</evidence>
<dbReference type="CDD" id="cd00063">
    <property type="entry name" value="FN3"/>
    <property type="match status" value="1"/>
</dbReference>
<dbReference type="InterPro" id="IPR001611">
    <property type="entry name" value="Leu-rich_rpt"/>
</dbReference>
<keyword evidence="12" id="KW-0597">Phosphoprotein</keyword>
<evidence type="ECO:0000313" key="32">
    <source>
        <dbReference type="EMBL" id="TKC51142.1"/>
    </source>
</evidence>
<evidence type="ECO:0000256" key="26">
    <source>
        <dbReference type="ARBA" id="ARBA00058095"/>
    </source>
</evidence>
<dbReference type="InterPro" id="IPR032675">
    <property type="entry name" value="LRR_dom_sf"/>
</dbReference>
<evidence type="ECO:0000256" key="17">
    <source>
        <dbReference type="ARBA" id="ARBA00022824"/>
    </source>
</evidence>
<dbReference type="GO" id="GO:0005925">
    <property type="term" value="C:focal adhesion"/>
    <property type="evidence" value="ECO:0007669"/>
    <property type="project" value="UniProtKB-SubCell"/>
</dbReference>
<dbReference type="GO" id="GO:0005789">
    <property type="term" value="C:endoplasmic reticulum membrane"/>
    <property type="evidence" value="ECO:0007669"/>
    <property type="project" value="UniProtKB-SubCell"/>
</dbReference>
<dbReference type="PROSITE" id="PS51450">
    <property type="entry name" value="LRR"/>
    <property type="match status" value="2"/>
</dbReference>
<dbReference type="GO" id="GO:0043005">
    <property type="term" value="C:neuron projection"/>
    <property type="evidence" value="ECO:0007669"/>
    <property type="project" value="UniProtKB-SubCell"/>
</dbReference>
<evidence type="ECO:0000256" key="16">
    <source>
        <dbReference type="ARBA" id="ARBA00022737"/>
    </source>
</evidence>
<sequence length="774" mass="84763">MSEPGLRHPQPDPRPASKAFLLPLPSPEKLEEQAVSLVQKDIARLPPHRRSSCLPSAQQFAFSEVQDIPPPGTAQTAYAFSQDRCRGCKSSGAWLPQLSTMVVAHPTATATTTPTATVTATVVMTTATMDLRDWLFLCYGLIAFLTEVIDSTTCPSVCRCDNGFIYCNDRGLTSVPADIPDDATTLYLQNNQINNAGIPQDLKTKVNVQVIYLYENDLDEFPVNLPRSLRELHLQDNNVRTIARDSLARIPLLEKLHLDDNSVSTVSIEEDAFADSKQLKLLFLSRNHLSSIPSGLPRTLEELRLDDNRISTIPLHAFKGLSSLRRLVLDGNLLANQRIADDTFSRLQNLTELSLVRNSLAAPPLNLPSARLQKLYLQDNAISHVPYNTLAKMRELERLDLSNNNLTTLPRGLFDDLQNLAQLLLRNNPWFCGCNLLWLRDWVKARAAVVNVRGLMCQGPEKVRGMAIKDITSEMDECFEAGVQGGAANAAAKTTASDHTSATTPQGSLFTLKAKRPGLRLPDSSLDYPMATGDSAKTLVIHVKPLTADSIRITWKATLPASSFRLSWLRLGHSPAVGSITETLVQGDKTEYLLTALEPKSTYIVCMATMETGNTHVADETPVCAKAETADSYGPTTTLNQEQNADPMAGLPVAGIIGGAVALVFLLLVLGAICCYVHRASELLTRERACNRGTRKKDDYLESGTKKDNSILEIRGPGLQMLPVNPYHSKDEYVLHTIFPANGSSLCKGTHATGYGATRGYRDGGIPDIDYSYT</sequence>
<evidence type="ECO:0000256" key="2">
    <source>
        <dbReference type="ARBA" id="ARBA00004162"/>
    </source>
</evidence>
<evidence type="ECO:0000256" key="23">
    <source>
        <dbReference type="ARBA" id="ARBA00023180"/>
    </source>
</evidence>
<name>A0A4U1FM48_MONMO</name>
<dbReference type="PANTHER" id="PTHR45712:SF15">
    <property type="entry name" value="LEUCINE-RICH REPEAT TRANSMEMBRANE PROTEIN FLRT1"/>
    <property type="match status" value="1"/>
</dbReference>
<dbReference type="Proteomes" id="UP000308365">
    <property type="component" value="Unassembled WGS sequence"/>
</dbReference>
<evidence type="ECO:0000256" key="28">
    <source>
        <dbReference type="ARBA" id="ARBA00067110"/>
    </source>
</evidence>
<evidence type="ECO:0000256" key="6">
    <source>
        <dbReference type="ARBA" id="ARBA00004586"/>
    </source>
</evidence>
<dbReference type="Pfam" id="PF01462">
    <property type="entry name" value="LRRNT"/>
    <property type="match status" value="1"/>
</dbReference>
<dbReference type="EMBL" id="RWIC01000057">
    <property type="protein sequence ID" value="TKC51142.1"/>
    <property type="molecule type" value="Genomic_DNA"/>
</dbReference>
<keyword evidence="22" id="KW-1015">Disulfide bond</keyword>
<evidence type="ECO:0000256" key="22">
    <source>
        <dbReference type="ARBA" id="ARBA00023157"/>
    </source>
</evidence>
<evidence type="ECO:0000256" key="8">
    <source>
        <dbReference type="ARBA" id="ARBA00022473"/>
    </source>
</evidence>
<dbReference type="SMART" id="SM00013">
    <property type="entry name" value="LRRNT"/>
    <property type="match status" value="1"/>
</dbReference>
<evidence type="ECO:0000256" key="1">
    <source>
        <dbReference type="ARBA" id="ARBA00004156"/>
    </source>
</evidence>
<dbReference type="Gene3D" id="2.60.40.10">
    <property type="entry name" value="Immunoglobulins"/>
    <property type="match status" value="1"/>
</dbReference>
<evidence type="ECO:0000256" key="12">
    <source>
        <dbReference type="ARBA" id="ARBA00022553"/>
    </source>
</evidence>
<dbReference type="SMART" id="SM00369">
    <property type="entry name" value="LRR_TYP"/>
    <property type="match status" value="8"/>
</dbReference>
<dbReference type="InterPro" id="IPR050333">
    <property type="entry name" value="SLRP"/>
</dbReference>
<keyword evidence="24" id="KW-0966">Cell projection</keyword>
<evidence type="ECO:0000256" key="5">
    <source>
        <dbReference type="ARBA" id="ARBA00004556"/>
    </source>
</evidence>
<keyword evidence="18" id="KW-0130">Cell adhesion</keyword>
<keyword evidence="16" id="KW-0677">Repeat</keyword>
<keyword evidence="8" id="KW-0217">Developmental protein</keyword>
<dbReference type="GO" id="GO:0005886">
    <property type="term" value="C:plasma membrane"/>
    <property type="evidence" value="ECO:0007669"/>
    <property type="project" value="UniProtKB-SubCell"/>
</dbReference>
<keyword evidence="17" id="KW-0256">Endoplasmic reticulum</keyword>
<gene>
    <name evidence="32" type="ORF">EI555_004208</name>
</gene>
<dbReference type="SUPFAM" id="SSF49265">
    <property type="entry name" value="Fibronectin type III"/>
    <property type="match status" value="1"/>
</dbReference>
<reference evidence="33" key="1">
    <citation type="journal article" date="2019" name="IScience">
        <title>Narwhal Genome Reveals Long-Term Low Genetic Diversity despite Current Large Abundance Size.</title>
        <authorList>
            <person name="Westbury M.V."/>
            <person name="Petersen B."/>
            <person name="Garde E."/>
            <person name="Heide-Jorgensen M.P."/>
            <person name="Lorenzen E.D."/>
        </authorList>
    </citation>
    <scope>NUCLEOTIDE SEQUENCE [LARGE SCALE GENOMIC DNA]</scope>
</reference>
<feature type="region of interest" description="Disordered" evidence="29">
    <location>
        <begin position="1"/>
        <end position="20"/>
    </location>
</feature>
<protein>
    <recommendedName>
        <fullName evidence="28">Leucine-rich repeat transmembrane protein FLRT1</fullName>
    </recommendedName>
</protein>
<keyword evidence="23" id="KW-0325">Glycoprotein</keyword>
<evidence type="ECO:0000256" key="15">
    <source>
        <dbReference type="ARBA" id="ARBA00022729"/>
    </source>
</evidence>
<dbReference type="GO" id="GO:0007155">
    <property type="term" value="P:cell adhesion"/>
    <property type="evidence" value="ECO:0007669"/>
    <property type="project" value="UniProtKB-KW"/>
</dbReference>
<keyword evidence="11" id="KW-0964">Secreted</keyword>
<dbReference type="PANTHER" id="PTHR45712">
    <property type="entry name" value="AGAP008170-PA"/>
    <property type="match status" value="1"/>
</dbReference>
<comment type="caution">
    <text evidence="32">The sequence shown here is derived from an EMBL/GenBank/DDBJ whole genome shotgun (WGS) entry which is preliminary data.</text>
</comment>
<accession>A0A4U1FM48</accession>
<feature type="domain" description="Fibronectin type-III" evidence="31">
    <location>
        <begin position="537"/>
        <end position="632"/>
    </location>
</feature>
<evidence type="ECO:0000256" key="7">
    <source>
        <dbReference type="ARBA" id="ARBA00004613"/>
    </source>
</evidence>
<keyword evidence="21 30" id="KW-0472">Membrane</keyword>
<dbReference type="InterPro" id="IPR013783">
    <property type="entry name" value="Ig-like_fold"/>
</dbReference>
<dbReference type="InterPro" id="IPR000483">
    <property type="entry name" value="Cys-rich_flank_reg_C"/>
</dbReference>
<comment type="subcellular location">
    <subcellularLocation>
        <location evidence="3">Cell junction</location>
        <location evidence="3">Focal adhesion</location>
    </subcellularLocation>
    <subcellularLocation>
        <location evidence="2">Cell membrane</location>
        <topology evidence="2">Single-pass membrane protein</topology>
    </subcellularLocation>
    <subcellularLocation>
        <location evidence="4">Cell projection</location>
        <location evidence="4">Neuron projection</location>
    </subcellularLocation>
    <subcellularLocation>
        <location evidence="5">Cytoplasm</location>
        <location evidence="5">Perinuclear region</location>
    </subcellularLocation>
    <subcellularLocation>
        <location evidence="1">Cytoplasmic vesicle membrane</location>
    </subcellularLocation>
    <subcellularLocation>
        <location evidence="6">Endoplasmic reticulum membrane</location>
    </subcellularLocation>
    <subcellularLocation>
        <location evidence="7">Secreted</location>
    </subcellularLocation>
</comment>
<dbReference type="GO" id="GO:0030659">
    <property type="term" value="C:cytoplasmic vesicle membrane"/>
    <property type="evidence" value="ECO:0007669"/>
    <property type="project" value="UniProtKB-SubCell"/>
</dbReference>
<keyword evidence="9" id="KW-1003">Cell membrane</keyword>
<dbReference type="PROSITE" id="PS50853">
    <property type="entry name" value="FN3"/>
    <property type="match status" value="1"/>
</dbReference>
<feature type="transmembrane region" description="Helical" evidence="30">
    <location>
        <begin position="653"/>
        <end position="678"/>
    </location>
</feature>
<evidence type="ECO:0000256" key="3">
    <source>
        <dbReference type="ARBA" id="ARBA00004246"/>
    </source>
</evidence>
<evidence type="ECO:0000256" key="9">
    <source>
        <dbReference type="ARBA" id="ARBA00022475"/>
    </source>
</evidence>
<evidence type="ECO:0000256" key="27">
    <source>
        <dbReference type="ARBA" id="ARBA00063168"/>
    </source>
</evidence>
<organism evidence="32 33">
    <name type="scientific">Monodon monoceros</name>
    <name type="common">Narwhal</name>
    <name type="synonym">Ceratodon monodon</name>
    <dbReference type="NCBI Taxonomy" id="40151"/>
    <lineage>
        <taxon>Eukaryota</taxon>
        <taxon>Metazoa</taxon>
        <taxon>Chordata</taxon>
        <taxon>Craniata</taxon>
        <taxon>Vertebrata</taxon>
        <taxon>Euteleostomi</taxon>
        <taxon>Mammalia</taxon>
        <taxon>Eutheria</taxon>
        <taxon>Laurasiatheria</taxon>
        <taxon>Artiodactyla</taxon>
        <taxon>Whippomorpha</taxon>
        <taxon>Cetacea</taxon>
        <taxon>Odontoceti</taxon>
        <taxon>Monodontidae</taxon>
        <taxon>Monodon</taxon>
    </lineage>
</organism>
<evidence type="ECO:0000256" key="19">
    <source>
        <dbReference type="ARBA" id="ARBA00022949"/>
    </source>
</evidence>
<keyword evidence="10" id="KW-0963">Cytoplasm</keyword>
<evidence type="ECO:0000256" key="14">
    <source>
        <dbReference type="ARBA" id="ARBA00022692"/>
    </source>
</evidence>
<evidence type="ECO:0000256" key="11">
    <source>
        <dbReference type="ARBA" id="ARBA00022525"/>
    </source>
</evidence>
<keyword evidence="14 30" id="KW-0812">Transmembrane</keyword>
<keyword evidence="13" id="KW-0433">Leucine-rich repeat</keyword>
<evidence type="ECO:0000256" key="24">
    <source>
        <dbReference type="ARBA" id="ARBA00023273"/>
    </source>
</evidence>
<dbReference type="Gene3D" id="3.80.10.10">
    <property type="entry name" value="Ribonuclease Inhibitor"/>
    <property type="match status" value="1"/>
</dbReference>
<dbReference type="InterPro" id="IPR003961">
    <property type="entry name" value="FN3_dom"/>
</dbReference>
<comment type="function">
    <text evidence="26">Plays a role in fibroblast growth factor-mediated signaling cascades that lead to the activation of MAP kinases. Promotes neurite outgrowth via FGFR1-mediated activation of downstream MAP kinases. Promotes an increase both in neurite number and in neurite length. May play a role in cell-cell adhesion and cell guidance via its interaction with ADGRL1/LPHN1 and ADGRL3.</text>
</comment>
<dbReference type="SMART" id="SM00082">
    <property type="entry name" value="LRRCT"/>
    <property type="match status" value="1"/>
</dbReference>
<dbReference type="GO" id="GO:0005615">
    <property type="term" value="C:extracellular space"/>
    <property type="evidence" value="ECO:0007669"/>
    <property type="project" value="TreeGrafter"/>
</dbReference>
<dbReference type="InterPro" id="IPR036116">
    <property type="entry name" value="FN3_sf"/>
</dbReference>
<comment type="subunit">
    <text evidence="27">Interacts with FGFR1. Interacts (via extracellular domain) with ADGRL1/LPHN1 and ADGRL3 (via olfactomedin-like domain).</text>
</comment>
<evidence type="ECO:0000256" key="10">
    <source>
        <dbReference type="ARBA" id="ARBA00022490"/>
    </source>
</evidence>
<dbReference type="AlphaFoldDB" id="A0A4U1FM48"/>
<dbReference type="FunFam" id="2.60.40.10:FF:001067">
    <property type="entry name" value="Leucine-rich repeat transmembrane protein FLRT1"/>
    <property type="match status" value="1"/>
</dbReference>
<dbReference type="Pfam" id="PF13855">
    <property type="entry name" value="LRR_8"/>
    <property type="match status" value="3"/>
</dbReference>
<evidence type="ECO:0000259" key="31">
    <source>
        <dbReference type="PROSITE" id="PS50853"/>
    </source>
</evidence>
<proteinExistence type="predicted"/>
<evidence type="ECO:0000313" key="33">
    <source>
        <dbReference type="Proteomes" id="UP000308365"/>
    </source>
</evidence>
<keyword evidence="15" id="KW-0732">Signal</keyword>
<feature type="compositionally biased region" description="Basic and acidic residues" evidence="29">
    <location>
        <begin position="1"/>
        <end position="11"/>
    </location>
</feature>
<dbReference type="GO" id="GO:0048471">
    <property type="term" value="C:perinuclear region of cytoplasm"/>
    <property type="evidence" value="ECO:0007669"/>
    <property type="project" value="UniProtKB-SubCell"/>
</dbReference>
<evidence type="ECO:0000256" key="25">
    <source>
        <dbReference type="ARBA" id="ARBA00023329"/>
    </source>
</evidence>
<evidence type="ECO:0000256" key="20">
    <source>
        <dbReference type="ARBA" id="ARBA00022989"/>
    </source>
</evidence>
<evidence type="ECO:0000256" key="29">
    <source>
        <dbReference type="SAM" id="MobiDB-lite"/>
    </source>
</evidence>
<dbReference type="SUPFAM" id="SSF52058">
    <property type="entry name" value="L domain-like"/>
    <property type="match status" value="2"/>
</dbReference>